<dbReference type="PANTHER" id="PTHR15502:SF7">
    <property type="entry name" value="CALCINEURIN-BINDING PROTEIN CABIN-1"/>
    <property type="match status" value="1"/>
</dbReference>
<feature type="compositionally biased region" description="Acidic residues" evidence="4">
    <location>
        <begin position="1645"/>
        <end position="1661"/>
    </location>
</feature>
<evidence type="ECO:0000256" key="2">
    <source>
        <dbReference type="ARBA" id="ARBA00023242"/>
    </source>
</evidence>
<evidence type="ECO:0000313" key="6">
    <source>
        <dbReference type="Proteomes" id="UP001162060"/>
    </source>
</evidence>
<dbReference type="Proteomes" id="UP001162060">
    <property type="component" value="Unassembled WGS sequence"/>
</dbReference>
<gene>
    <name evidence="5" type="ORF">PM001_LOCUS30415</name>
</gene>
<proteinExistence type="predicted"/>
<dbReference type="GO" id="GO:0031491">
    <property type="term" value="F:nucleosome binding"/>
    <property type="evidence" value="ECO:0007669"/>
    <property type="project" value="TreeGrafter"/>
</dbReference>
<keyword evidence="3" id="KW-0175">Coiled coil</keyword>
<dbReference type="SUPFAM" id="SSF48452">
    <property type="entry name" value="TPR-like"/>
    <property type="match status" value="1"/>
</dbReference>
<feature type="compositionally biased region" description="Basic and acidic residues" evidence="4">
    <location>
        <begin position="1399"/>
        <end position="1416"/>
    </location>
</feature>
<evidence type="ECO:0000256" key="4">
    <source>
        <dbReference type="SAM" id="MobiDB-lite"/>
    </source>
</evidence>
<organism evidence="5 6">
    <name type="scientific">Peronospora matthiolae</name>
    <dbReference type="NCBI Taxonomy" id="2874970"/>
    <lineage>
        <taxon>Eukaryota</taxon>
        <taxon>Sar</taxon>
        <taxon>Stramenopiles</taxon>
        <taxon>Oomycota</taxon>
        <taxon>Peronosporomycetes</taxon>
        <taxon>Peronosporales</taxon>
        <taxon>Peronosporaceae</taxon>
        <taxon>Peronospora</taxon>
    </lineage>
</organism>
<feature type="region of interest" description="Disordered" evidence="4">
    <location>
        <begin position="334"/>
        <end position="370"/>
    </location>
</feature>
<comment type="caution">
    <text evidence="5">The sequence shown here is derived from an EMBL/GenBank/DDBJ whole genome shotgun (WGS) entry which is preliminary data.</text>
</comment>
<dbReference type="InterPro" id="IPR033053">
    <property type="entry name" value="Hir3/CABIN1"/>
</dbReference>
<dbReference type="PANTHER" id="PTHR15502">
    <property type="entry name" value="CALCINEURIN-BINDING PROTEIN CABIN 1-RELATED"/>
    <property type="match status" value="1"/>
</dbReference>
<feature type="coiled-coil region" evidence="3">
    <location>
        <begin position="213"/>
        <end position="240"/>
    </location>
</feature>
<dbReference type="EMBL" id="CAKLBY020000320">
    <property type="protein sequence ID" value="CAK7945265.1"/>
    <property type="molecule type" value="Genomic_DNA"/>
</dbReference>
<accession>A0AAV1VEM7</accession>
<name>A0AAV1VEM7_9STRA</name>
<reference evidence="5" key="1">
    <citation type="submission" date="2024-01" db="EMBL/GenBank/DDBJ databases">
        <authorList>
            <person name="Webb A."/>
        </authorList>
    </citation>
    <scope>NUCLEOTIDE SEQUENCE</scope>
    <source>
        <strain evidence="5">Pm1</strain>
    </source>
</reference>
<keyword evidence="2" id="KW-0539">Nucleus</keyword>
<comment type="subcellular location">
    <subcellularLocation>
        <location evidence="1">Nucleus</location>
    </subcellularLocation>
</comment>
<feature type="region of interest" description="Disordered" evidence="4">
    <location>
        <begin position="1392"/>
        <end position="1417"/>
    </location>
</feature>
<evidence type="ECO:0000256" key="3">
    <source>
        <dbReference type="SAM" id="Coils"/>
    </source>
</evidence>
<sequence>MSSWAALNARPSSDARDQSAALEQATDEAQDAEHTAMYEQALRCQQRHEHAAAKALYLALLHSAFRTPTRLVYLCYKNLASLDFEVQSFEDALLSYSQAVSLDATDVVVWYQMATSAVETGKLWLARRALEEGFKVDATYWPLVETLALVLHVLKDEGAYECVAQYLRERDPQCALVQVIDAMRRSDAALETELEMERLRGDKLVLRRAQKRLRHVETIVERGTKRRRELERECADKRRKQVGRRRTYTLFQASWTGLGELLLEAFDEIHRDVEAHVLQTEVEIRVGFCDEEIEDCAAEEAEKEVDRDGDLPLSNGVQLKEPVEVTAAAGCDTPMLTEISDNDTQDSGKYASEVMVDQPKRRKSRRRENQLWQEQAAAMKKTREQDLAYRLQAFLPTNVGDEEKNATQESVLSEWLPSLTVEYVNGKFCISNARKEVLTELASFAISTEEPASDSDISCSRICSREQAAHEVALQPEMVTARQIVSFVTGSAGGTTRSGVIIDWMRRYLNQCSQWSQLYLDDDDGKIHKVCAWHEKAINGDLDILKLETRTQPTVINVADHSLFQNSRFERNGLSPNTRLFLLELRFDTLLQRFLRGRKMCGMERLLEVQLAEAETLMFEFGWLENAENVVCDPNGGELLRLLWLMARMHERCGNPRMAQHYFAKCRERVVGLNEEGKENADVYFRIYLPNLSAGREISLEQLNIKLSGLRLSDVYSEARDFFEVGNYDHAASVLLEHFYPCNRVPRVAELLNEFWSDEDGHSAIGESNELFEMVYASLGQSSIYSEEDSILFLLTTFYHVIECLDGSATKKELGLRMNSSDKTYTNAMHTMNFLLTQLTQSKLEHVTNPDHRLLLRGLCVKCLQPSSLFRFDSPNVVLSMISVALEVIEDRSSDARDSGGSMQRAIGVDAMARLLYAIRSLSGDDFRGSCSSVPHPAKRKILRRDRIRVAVVEVLRFLNRAFRNNDEIASSFPLHKRSALMNLCIILMKEEEEKVAQSNSKTPKQLFGNGAILFLQLHESWSRAHLTTLPMQLVELIHLLHGRLGQYGICGLTYFSDISPAEDLRKSSCFLETSAVLLSKFVQKAHFRDTGEYAKTLNGDIDGEDNANADLGEDEIDFQTELCQCYRCLYDVQIVPGCEDHKAGSTFASLQGAKVPIKHDDAMRLLRFAVPVFLATKAKNNSQKRERQKLLCAVREALSDSGVAAFVAQPVTAPPSLQVYLAPGGLLQEDALLPFPLDATSSMGRSSDEVCVSHLWYLLGANCILGRVKRRGNLDELIELEQRVRLRVEYLIKDVLYYHSDRVDTWVHLGKTMKELYHAATDAIAAILGRNLRVQAFLWYTTTILDSNKEHLQGQHTRSTPDMYSFRNVVLEWGLFKKLKLWQERLVDGRNSSSKTVTPEDRNEKTDANDAHDEFSQSQVPVEEYATMYIFQVVEFARRCFDVAAQLANKGAQKHQSRQICKCGNSDNDVVGAGSTFDKALSSLRNIVFECNEECGLLLYSLLQEFSLIKEMSNAAFPYEAYSRLIDKTLSYFQEGWSQCRSNENAHDDHFRLQYMIGKTLKKRRWCELHRQKLSDPEVLSTAKEMAGYFSRAESARAVGDREHALVHAFHSLQALRIELTICDSPSVEALRLVCGHYYEGMESEDEMEDTDEGVADDDSSQLGDENNSNEKEFVPATLKTVSQHATAAREITCASTVKKGEILALLTAAEDNNAIGDLNITLARGWLTLNIIEALESIPEEDRYFHPSRYKLARIMYWLSTFRPALEQGEYTGDGIDALLIAMRAHHCKDKIEGSCAAAARALKEMAPIFDKRRSQVVAIWFSEYIPTAKKFEELNQRQMKYDYYRLKYWRYFIALLQENAEYGRLKEVETWVLACKEDHDVIDIMLGIALKARGLVLRMRLLEVLNRAEGVGIDSAVDAIGQIQSPGGDRFAREFLKELAKAYTYYLDLLNAQLRLARVMDDCELWLEKAQLSMVALFLVCVMKYPSEMVLLQEDAVIMDHEFHANVIVIKQALVRHELPSRMFDAQAQEAWKMYWTAVNSFCENKWPERVSKGKSLKKLSRPRTAGAVASVIASSSAGACQLSSTGSSS</sequence>
<feature type="region of interest" description="Disordered" evidence="4">
    <location>
        <begin position="1645"/>
        <end position="1670"/>
    </location>
</feature>
<dbReference type="Gene3D" id="1.25.40.10">
    <property type="entry name" value="Tetratricopeptide repeat domain"/>
    <property type="match status" value="1"/>
</dbReference>
<evidence type="ECO:0000313" key="5">
    <source>
        <dbReference type="EMBL" id="CAK7945265.1"/>
    </source>
</evidence>
<protein>
    <submittedName>
        <fullName evidence="5">Uncharacterized protein</fullName>
    </submittedName>
</protein>
<dbReference type="GO" id="GO:0005634">
    <property type="term" value="C:nucleus"/>
    <property type="evidence" value="ECO:0007669"/>
    <property type="project" value="UniProtKB-SubCell"/>
</dbReference>
<dbReference type="GO" id="GO:0006325">
    <property type="term" value="P:chromatin organization"/>
    <property type="evidence" value="ECO:0007669"/>
    <property type="project" value="InterPro"/>
</dbReference>
<feature type="region of interest" description="Disordered" evidence="4">
    <location>
        <begin position="1"/>
        <end position="29"/>
    </location>
</feature>
<evidence type="ECO:0000256" key="1">
    <source>
        <dbReference type="ARBA" id="ARBA00004123"/>
    </source>
</evidence>
<dbReference type="InterPro" id="IPR011990">
    <property type="entry name" value="TPR-like_helical_dom_sf"/>
</dbReference>